<dbReference type="Proteomes" id="UP001500618">
    <property type="component" value="Unassembled WGS sequence"/>
</dbReference>
<dbReference type="RefSeq" id="WP_163566664.1">
    <property type="nucleotide sequence ID" value="NZ_BAAANY010000005.1"/>
</dbReference>
<name>A0ABN2G6U5_9ACTN</name>
<accession>A0ABN2G6U5</accession>
<organism evidence="1 2">
    <name type="scientific">Fodinicola feengrottensis</name>
    <dbReference type="NCBI Taxonomy" id="435914"/>
    <lineage>
        <taxon>Bacteria</taxon>
        <taxon>Bacillati</taxon>
        <taxon>Actinomycetota</taxon>
        <taxon>Actinomycetes</taxon>
        <taxon>Mycobacteriales</taxon>
        <taxon>Fodinicola</taxon>
    </lineage>
</organism>
<gene>
    <name evidence="1" type="ORF">GCM10009765_14760</name>
</gene>
<comment type="caution">
    <text evidence="1">The sequence shown here is derived from an EMBL/GenBank/DDBJ whole genome shotgun (WGS) entry which is preliminary data.</text>
</comment>
<evidence type="ECO:0000313" key="1">
    <source>
        <dbReference type="EMBL" id="GAA1666315.1"/>
    </source>
</evidence>
<evidence type="ECO:0008006" key="3">
    <source>
        <dbReference type="Google" id="ProtNLM"/>
    </source>
</evidence>
<proteinExistence type="predicted"/>
<reference evidence="1 2" key="1">
    <citation type="journal article" date="2019" name="Int. J. Syst. Evol. Microbiol.">
        <title>The Global Catalogue of Microorganisms (GCM) 10K type strain sequencing project: providing services to taxonomists for standard genome sequencing and annotation.</title>
        <authorList>
            <consortium name="The Broad Institute Genomics Platform"/>
            <consortium name="The Broad Institute Genome Sequencing Center for Infectious Disease"/>
            <person name="Wu L."/>
            <person name="Ma J."/>
        </authorList>
    </citation>
    <scope>NUCLEOTIDE SEQUENCE [LARGE SCALE GENOMIC DNA]</scope>
    <source>
        <strain evidence="1 2">JCM 14718</strain>
    </source>
</reference>
<dbReference type="SUPFAM" id="SSF54909">
    <property type="entry name" value="Dimeric alpha+beta barrel"/>
    <property type="match status" value="1"/>
</dbReference>
<dbReference type="EMBL" id="BAAANY010000005">
    <property type="protein sequence ID" value="GAA1666315.1"/>
    <property type="molecule type" value="Genomic_DNA"/>
</dbReference>
<evidence type="ECO:0000313" key="2">
    <source>
        <dbReference type="Proteomes" id="UP001500618"/>
    </source>
</evidence>
<dbReference type="InterPro" id="IPR011008">
    <property type="entry name" value="Dimeric_a/b-barrel"/>
</dbReference>
<protein>
    <recommendedName>
        <fullName evidence="3">Antibiotic biosynthesis monooxygenase</fullName>
    </recommendedName>
</protein>
<keyword evidence="2" id="KW-1185">Reference proteome</keyword>
<sequence length="106" mass="12001">MITRTWSARATEAGARDYHTYFDQTLLPELRKLAGFGGAYLLSRDHDDIVELTVHTFWDSFDAITSFAGETFTVAVVEPEAQAMLLEIDPTVSHRTVLVDRRPSRE</sequence>